<evidence type="ECO:0000259" key="7">
    <source>
        <dbReference type="Pfam" id="PF17676"/>
    </source>
</evidence>
<keyword evidence="5" id="KW-0720">Serine protease</keyword>
<accession>A0A5S3PAH1</accession>
<evidence type="ECO:0000313" key="8">
    <source>
        <dbReference type="EMBL" id="TMM50486.1"/>
    </source>
</evidence>
<dbReference type="Pfam" id="PF17676">
    <property type="entry name" value="Peptidase_S66C"/>
    <property type="match status" value="1"/>
</dbReference>
<protein>
    <submittedName>
        <fullName evidence="8">LD-carboxypeptidase</fullName>
    </submittedName>
</protein>
<evidence type="ECO:0000313" key="9">
    <source>
        <dbReference type="Proteomes" id="UP000309668"/>
    </source>
</evidence>
<evidence type="ECO:0000259" key="6">
    <source>
        <dbReference type="Pfam" id="PF02016"/>
    </source>
</evidence>
<dbReference type="PANTHER" id="PTHR30237">
    <property type="entry name" value="MURAMOYLTETRAPEPTIDE CARBOXYPEPTIDASE"/>
    <property type="match status" value="1"/>
</dbReference>
<dbReference type="EMBL" id="VCAO01000001">
    <property type="protein sequence ID" value="TMM50486.1"/>
    <property type="molecule type" value="Genomic_DNA"/>
</dbReference>
<feature type="domain" description="LD-carboxypeptidase N-terminal" evidence="6">
    <location>
        <begin position="2"/>
        <end position="114"/>
    </location>
</feature>
<dbReference type="AlphaFoldDB" id="A0A5S3PAH1"/>
<keyword evidence="2 8" id="KW-0121">Carboxypeptidase</keyword>
<keyword evidence="3" id="KW-0645">Protease</keyword>
<keyword evidence="4" id="KW-0378">Hydrolase</keyword>
<dbReference type="InterPro" id="IPR003507">
    <property type="entry name" value="S66_fam"/>
</dbReference>
<dbReference type="GO" id="GO:0004180">
    <property type="term" value="F:carboxypeptidase activity"/>
    <property type="evidence" value="ECO:0007669"/>
    <property type="project" value="UniProtKB-KW"/>
</dbReference>
<evidence type="ECO:0000256" key="3">
    <source>
        <dbReference type="ARBA" id="ARBA00022670"/>
    </source>
</evidence>
<dbReference type="Gene3D" id="3.50.30.60">
    <property type="entry name" value="LD-carboxypeptidase A C-terminal domain-like"/>
    <property type="match status" value="1"/>
</dbReference>
<dbReference type="SUPFAM" id="SSF141986">
    <property type="entry name" value="LD-carboxypeptidase A C-terminal domain-like"/>
    <property type="match status" value="1"/>
</dbReference>
<proteinExistence type="inferred from homology"/>
<comment type="similarity">
    <text evidence="1">Belongs to the peptidase S66 family.</text>
</comment>
<dbReference type="OrthoDB" id="9807329at2"/>
<reference evidence="8 9" key="1">
    <citation type="submission" date="2019-05" db="EMBL/GenBank/DDBJ databases">
        <title>Erythrobacter marisflavi sp. nov., isolated from isolated from water of an estuary environment.</title>
        <authorList>
            <person name="Yoon J.-H."/>
        </authorList>
    </citation>
    <scope>NUCLEOTIDE SEQUENCE [LARGE SCALE GENOMIC DNA]</scope>
    <source>
        <strain evidence="8 9">KEM-5</strain>
    </source>
</reference>
<dbReference type="Gene3D" id="3.40.50.10740">
    <property type="entry name" value="Class I glutamine amidotransferase-like"/>
    <property type="match status" value="1"/>
</dbReference>
<sequence length="272" mass="29062">MAICAPATPLRPVYAERVTALASAEFPDLSLTFHDQCFAHDGHFAGSDAVRLAALLECANDPAFDAVWFAKGGYGSNRIAADFIAQVDGQAATKGFLGYSDCGTLLGALYRAGIGQPVHAPMPVDIKRSGGEDAVRRTLAYMLGSDEGLEPDMGGTPAAAFNLYTLAMLVGTKSMPNLAGHEVLIEEIGEYHYAIDRLMFHVTQHLHGIAGIRLGEVSAIPENDRPFGSDVEDIVRDWCDRSGIAYLGRAQIGHSAANRIVPFGLEAGRTRD</sequence>
<dbReference type="Proteomes" id="UP000309668">
    <property type="component" value="Unassembled WGS sequence"/>
</dbReference>
<dbReference type="InterPro" id="IPR029062">
    <property type="entry name" value="Class_I_gatase-like"/>
</dbReference>
<organism evidence="8 9">
    <name type="scientific">Qipengyuania marisflavi</name>
    <dbReference type="NCBI Taxonomy" id="2486356"/>
    <lineage>
        <taxon>Bacteria</taxon>
        <taxon>Pseudomonadati</taxon>
        <taxon>Pseudomonadota</taxon>
        <taxon>Alphaproteobacteria</taxon>
        <taxon>Sphingomonadales</taxon>
        <taxon>Erythrobacteraceae</taxon>
        <taxon>Qipengyuania</taxon>
    </lineage>
</organism>
<name>A0A5S3PAH1_9SPHN</name>
<dbReference type="InterPro" id="IPR027478">
    <property type="entry name" value="LdcA_N"/>
</dbReference>
<dbReference type="InterPro" id="IPR040921">
    <property type="entry name" value="Peptidase_S66C"/>
</dbReference>
<keyword evidence="9" id="KW-1185">Reference proteome</keyword>
<gene>
    <name evidence="8" type="ORF">FEV51_02595</name>
</gene>
<comment type="caution">
    <text evidence="8">The sequence shown here is derived from an EMBL/GenBank/DDBJ whole genome shotgun (WGS) entry which is preliminary data.</text>
</comment>
<dbReference type="GO" id="GO:0008236">
    <property type="term" value="F:serine-type peptidase activity"/>
    <property type="evidence" value="ECO:0007669"/>
    <property type="project" value="UniProtKB-KW"/>
</dbReference>
<evidence type="ECO:0000256" key="5">
    <source>
        <dbReference type="ARBA" id="ARBA00022825"/>
    </source>
</evidence>
<dbReference type="InterPro" id="IPR027461">
    <property type="entry name" value="Carboxypeptidase_A_C_sf"/>
</dbReference>
<evidence type="ECO:0000256" key="1">
    <source>
        <dbReference type="ARBA" id="ARBA00010233"/>
    </source>
</evidence>
<dbReference type="Pfam" id="PF02016">
    <property type="entry name" value="Peptidase_S66"/>
    <property type="match status" value="1"/>
</dbReference>
<dbReference type="GO" id="GO:0006508">
    <property type="term" value="P:proteolysis"/>
    <property type="evidence" value="ECO:0007669"/>
    <property type="project" value="UniProtKB-KW"/>
</dbReference>
<feature type="domain" description="LD-carboxypeptidase C-terminal" evidence="7">
    <location>
        <begin position="162"/>
        <end position="267"/>
    </location>
</feature>
<dbReference type="SUPFAM" id="SSF52317">
    <property type="entry name" value="Class I glutamine amidotransferase-like"/>
    <property type="match status" value="1"/>
</dbReference>
<evidence type="ECO:0000256" key="4">
    <source>
        <dbReference type="ARBA" id="ARBA00022801"/>
    </source>
</evidence>
<dbReference type="CDD" id="cd07025">
    <property type="entry name" value="Peptidase_S66"/>
    <property type="match status" value="1"/>
</dbReference>
<evidence type="ECO:0000256" key="2">
    <source>
        <dbReference type="ARBA" id="ARBA00022645"/>
    </source>
</evidence>
<dbReference type="InterPro" id="IPR040449">
    <property type="entry name" value="Peptidase_S66_N"/>
</dbReference>
<dbReference type="PANTHER" id="PTHR30237:SF2">
    <property type="entry name" value="MUREIN TETRAPEPTIDE CARBOXYPEPTIDASE"/>
    <property type="match status" value="1"/>
</dbReference>